<protein>
    <recommendedName>
        <fullName evidence="2">Calmodulin-binding domain-containing protein</fullName>
    </recommendedName>
</protein>
<evidence type="ECO:0000256" key="1">
    <source>
        <dbReference type="SAM" id="MobiDB-lite"/>
    </source>
</evidence>
<dbReference type="PANTHER" id="PTHR33923">
    <property type="entry name" value="CALMODULIN-BINDING PROTEIN-RELATED"/>
    <property type="match status" value="1"/>
</dbReference>
<accession>A0A2I0B1T0</accession>
<dbReference type="PANTHER" id="PTHR33923:SF2">
    <property type="entry name" value="CALMODULIN-BINDING PROTEIN-RELATED"/>
    <property type="match status" value="1"/>
</dbReference>
<dbReference type="InterPro" id="IPR044681">
    <property type="entry name" value="PICBP-like"/>
</dbReference>
<sequence>MVRRKALEKSHGGLEKQLSSHLLQETKMKVKKMRPIEVSDPGYLENSPMNARLKKPPPPSSPIRNYMKPTRCSDAKKEKQQAKKSSNYMEASGLRKKSSFMGFYPKKKLNRATCSSTLKDSRFPATLELNHGGNEAEGTSKMKVCPYLYCSLNGHFRQPLPPIKSFLAAKRKAMIVNRVSSSVAGKKKDKETENELGKNPLNFFAEICDIDEISIHDGGNLKEHSQISSDEMDENMLSFLEFVELDRERGTGEESELPNEAETEKSALEAMDVDWKEEEETEVGVFPDDTKGSEITEEKQANDSTQITRKMRAEELEKDDAFNPRPPRFLPMAADPEAEQVDLRHQMMDDRKIAEEWMIDYALRRVISNLGSDRKRKVALLVEAFETVVPLAVCEEAFSHGGSSALPNARSIKACS</sequence>
<dbReference type="STRING" id="1088818.A0A2I0B1T0"/>
<evidence type="ECO:0000313" key="4">
    <source>
        <dbReference type="Proteomes" id="UP000236161"/>
    </source>
</evidence>
<organism evidence="3 4">
    <name type="scientific">Apostasia shenzhenica</name>
    <dbReference type="NCBI Taxonomy" id="1088818"/>
    <lineage>
        <taxon>Eukaryota</taxon>
        <taxon>Viridiplantae</taxon>
        <taxon>Streptophyta</taxon>
        <taxon>Embryophyta</taxon>
        <taxon>Tracheophyta</taxon>
        <taxon>Spermatophyta</taxon>
        <taxon>Magnoliopsida</taxon>
        <taxon>Liliopsida</taxon>
        <taxon>Asparagales</taxon>
        <taxon>Orchidaceae</taxon>
        <taxon>Apostasioideae</taxon>
        <taxon>Apostasia</taxon>
    </lineage>
</organism>
<feature type="compositionally biased region" description="Basic and acidic residues" evidence="1">
    <location>
        <begin position="71"/>
        <end position="81"/>
    </location>
</feature>
<proteinExistence type="predicted"/>
<dbReference type="EMBL" id="KZ451923">
    <property type="protein sequence ID" value="PKA61757.1"/>
    <property type="molecule type" value="Genomic_DNA"/>
</dbReference>
<evidence type="ECO:0000313" key="3">
    <source>
        <dbReference type="EMBL" id="PKA61757.1"/>
    </source>
</evidence>
<keyword evidence="4" id="KW-1185">Reference proteome</keyword>
<dbReference type="OrthoDB" id="1304871at2759"/>
<feature type="region of interest" description="Disordered" evidence="1">
    <location>
        <begin position="1"/>
        <end position="91"/>
    </location>
</feature>
<dbReference type="InterPro" id="IPR012417">
    <property type="entry name" value="CaM-bd_dom_pln"/>
</dbReference>
<gene>
    <name evidence="3" type="ORF">AXF42_Ash008588</name>
</gene>
<dbReference type="Pfam" id="PF07839">
    <property type="entry name" value="CaM_binding"/>
    <property type="match status" value="1"/>
</dbReference>
<name>A0A2I0B1T0_9ASPA</name>
<dbReference type="Proteomes" id="UP000236161">
    <property type="component" value="Unassembled WGS sequence"/>
</dbReference>
<evidence type="ECO:0000259" key="2">
    <source>
        <dbReference type="SMART" id="SM01054"/>
    </source>
</evidence>
<reference evidence="3 4" key="1">
    <citation type="journal article" date="2017" name="Nature">
        <title>The Apostasia genome and the evolution of orchids.</title>
        <authorList>
            <person name="Zhang G.Q."/>
            <person name="Liu K.W."/>
            <person name="Li Z."/>
            <person name="Lohaus R."/>
            <person name="Hsiao Y.Y."/>
            <person name="Niu S.C."/>
            <person name="Wang J.Y."/>
            <person name="Lin Y.C."/>
            <person name="Xu Q."/>
            <person name="Chen L.J."/>
            <person name="Yoshida K."/>
            <person name="Fujiwara S."/>
            <person name="Wang Z.W."/>
            <person name="Zhang Y.Q."/>
            <person name="Mitsuda N."/>
            <person name="Wang M."/>
            <person name="Liu G.H."/>
            <person name="Pecoraro L."/>
            <person name="Huang H.X."/>
            <person name="Xiao X.J."/>
            <person name="Lin M."/>
            <person name="Wu X.Y."/>
            <person name="Wu W.L."/>
            <person name="Chen Y.Y."/>
            <person name="Chang S.B."/>
            <person name="Sakamoto S."/>
            <person name="Ohme-Takagi M."/>
            <person name="Yagi M."/>
            <person name="Zeng S.J."/>
            <person name="Shen C.Y."/>
            <person name="Yeh C.M."/>
            <person name="Luo Y.B."/>
            <person name="Tsai W.C."/>
            <person name="Van de Peer Y."/>
            <person name="Liu Z.J."/>
        </authorList>
    </citation>
    <scope>NUCLEOTIDE SEQUENCE [LARGE SCALE GENOMIC DNA]</scope>
    <source>
        <strain evidence="4">cv. Shenzhen</strain>
        <tissue evidence="3">Stem</tissue>
    </source>
</reference>
<dbReference type="AlphaFoldDB" id="A0A2I0B1T0"/>
<dbReference type="GO" id="GO:0005516">
    <property type="term" value="F:calmodulin binding"/>
    <property type="evidence" value="ECO:0007669"/>
    <property type="project" value="InterPro"/>
</dbReference>
<dbReference type="SMART" id="SM01054">
    <property type="entry name" value="CaM_binding"/>
    <property type="match status" value="1"/>
</dbReference>
<feature type="compositionally biased region" description="Basic and acidic residues" evidence="1">
    <location>
        <begin position="1"/>
        <end position="14"/>
    </location>
</feature>
<feature type="domain" description="Calmodulin-binding" evidence="2">
    <location>
        <begin position="266"/>
        <end position="390"/>
    </location>
</feature>